<name>A0A916DSM9_9BACT</name>
<evidence type="ECO:0000313" key="2">
    <source>
        <dbReference type="EMBL" id="BDS11172.1"/>
    </source>
</evidence>
<keyword evidence="1" id="KW-0732">Signal</keyword>
<dbReference type="RefSeq" id="WP_264792375.1">
    <property type="nucleotide sequence ID" value="NZ_AP026867.1"/>
</dbReference>
<dbReference type="EMBL" id="AP026867">
    <property type="protein sequence ID" value="BDS11172.1"/>
    <property type="molecule type" value="Genomic_DNA"/>
</dbReference>
<protein>
    <recommendedName>
        <fullName evidence="4">Outer membrane protein beta-barrel domain-containing protein</fullName>
    </recommendedName>
</protein>
<evidence type="ECO:0000256" key="1">
    <source>
        <dbReference type="SAM" id="SignalP"/>
    </source>
</evidence>
<organism evidence="2 3">
    <name type="scientific">Aureispira anguillae</name>
    <dbReference type="NCBI Taxonomy" id="2864201"/>
    <lineage>
        <taxon>Bacteria</taxon>
        <taxon>Pseudomonadati</taxon>
        <taxon>Bacteroidota</taxon>
        <taxon>Saprospiria</taxon>
        <taxon>Saprospirales</taxon>
        <taxon>Saprospiraceae</taxon>
        <taxon>Aureispira</taxon>
    </lineage>
</organism>
<evidence type="ECO:0000313" key="3">
    <source>
        <dbReference type="Proteomes" id="UP001060919"/>
    </source>
</evidence>
<keyword evidence="3" id="KW-1185">Reference proteome</keyword>
<dbReference type="AlphaFoldDB" id="A0A916DSM9"/>
<gene>
    <name evidence="2" type="ORF">AsAng_0018830</name>
</gene>
<evidence type="ECO:0008006" key="4">
    <source>
        <dbReference type="Google" id="ProtNLM"/>
    </source>
</evidence>
<proteinExistence type="predicted"/>
<dbReference type="Proteomes" id="UP001060919">
    <property type="component" value="Chromosome"/>
</dbReference>
<feature type="chain" id="PRO_5038123739" description="Outer membrane protein beta-barrel domain-containing protein" evidence="1">
    <location>
        <begin position="19"/>
        <end position="267"/>
    </location>
</feature>
<feature type="signal peptide" evidence="1">
    <location>
        <begin position="1"/>
        <end position="18"/>
    </location>
</feature>
<reference evidence="2" key="1">
    <citation type="submission" date="2022-09" db="EMBL/GenBank/DDBJ databases">
        <title>Aureispira anguillicida sp. nov., isolated from Leptocephalus of Japanese eel Anguilla japonica.</title>
        <authorList>
            <person name="Yuasa K."/>
            <person name="Mekata T."/>
            <person name="Ikunari K."/>
        </authorList>
    </citation>
    <scope>NUCLEOTIDE SEQUENCE</scope>
    <source>
        <strain evidence="2">EL160426</strain>
    </source>
</reference>
<accession>A0A916DSM9</accession>
<dbReference type="KEGG" id="aup:AsAng_0018830"/>
<sequence length="267" mass="29971">MKYIFLFLILLNVLHSKAQLRDSDNDPVFEAKFDLRMDGGISIPLGKYRLLTDESDDRSAANYGVYTELSASLTPLSTSPWRMGFSLGYIHNPFKAAHSKIQYNLPLFKGTNWNSFYGLLGIGFTSETTFFYSVRVGAGVMGYSGGNITKGSLTLDTMQVQTWKYKLSAAGVVQASFSIGYHFTSKFSMFATATIFYAAGVRKGTLLDEFFIVDSKNTPARPVLEQNITQIQNQTTIFTLNIGLGLKYKFYEAAEKIHYKFNIEKNE</sequence>